<name>A0A0C3F8C6_PILCF</name>
<accession>A0A0C3F8C6</accession>
<organism evidence="5 6">
    <name type="scientific">Piloderma croceum (strain F 1598)</name>
    <dbReference type="NCBI Taxonomy" id="765440"/>
    <lineage>
        <taxon>Eukaryota</taxon>
        <taxon>Fungi</taxon>
        <taxon>Dikarya</taxon>
        <taxon>Basidiomycota</taxon>
        <taxon>Agaricomycotina</taxon>
        <taxon>Agaricomycetes</taxon>
        <taxon>Agaricomycetidae</taxon>
        <taxon>Atheliales</taxon>
        <taxon>Atheliaceae</taxon>
        <taxon>Piloderma</taxon>
    </lineage>
</organism>
<keyword evidence="2" id="KW-0479">Metal-binding</keyword>
<evidence type="ECO:0000313" key="5">
    <source>
        <dbReference type="EMBL" id="KIM81010.1"/>
    </source>
</evidence>
<evidence type="ECO:0000256" key="1">
    <source>
        <dbReference type="ARBA" id="ARBA00005495"/>
    </source>
</evidence>
<dbReference type="SUPFAM" id="SSF51316">
    <property type="entry name" value="Mss4-like"/>
    <property type="match status" value="1"/>
</dbReference>
<dbReference type="PANTHER" id="PTHR28620">
    <property type="entry name" value="CENTROMERE PROTEIN V"/>
    <property type="match status" value="1"/>
</dbReference>
<dbReference type="EMBL" id="KN833001">
    <property type="protein sequence ID" value="KIM81010.1"/>
    <property type="molecule type" value="Genomic_DNA"/>
</dbReference>
<dbReference type="OrthoDB" id="2993351at2759"/>
<dbReference type="GO" id="GO:0016846">
    <property type="term" value="F:carbon-sulfur lyase activity"/>
    <property type="evidence" value="ECO:0007669"/>
    <property type="project" value="InterPro"/>
</dbReference>
<feature type="domain" description="CENP-V/GFA" evidence="4">
    <location>
        <begin position="1"/>
        <end position="109"/>
    </location>
</feature>
<keyword evidence="6" id="KW-1185">Reference proteome</keyword>
<dbReference type="Gene3D" id="2.170.150.70">
    <property type="match status" value="1"/>
</dbReference>
<dbReference type="AlphaFoldDB" id="A0A0C3F8C6"/>
<evidence type="ECO:0000256" key="3">
    <source>
        <dbReference type="ARBA" id="ARBA00022833"/>
    </source>
</evidence>
<dbReference type="InterPro" id="IPR011057">
    <property type="entry name" value="Mss4-like_sf"/>
</dbReference>
<dbReference type="PROSITE" id="PS51891">
    <property type="entry name" value="CENP_V_GFA"/>
    <property type="match status" value="1"/>
</dbReference>
<dbReference type="STRING" id="765440.A0A0C3F8C6"/>
<dbReference type="HOGENOM" id="CLU_055491_7_4_1"/>
<dbReference type="InParanoid" id="A0A0C3F8C6"/>
<keyword evidence="3" id="KW-0862">Zinc</keyword>
<evidence type="ECO:0000259" key="4">
    <source>
        <dbReference type="PROSITE" id="PS51891"/>
    </source>
</evidence>
<dbReference type="Proteomes" id="UP000054166">
    <property type="component" value="Unassembled WGS sequence"/>
</dbReference>
<dbReference type="InterPro" id="IPR006913">
    <property type="entry name" value="CENP-V/GFA"/>
</dbReference>
<feature type="non-terminal residue" evidence="5">
    <location>
        <position position="1"/>
    </location>
</feature>
<evidence type="ECO:0000256" key="2">
    <source>
        <dbReference type="ARBA" id="ARBA00022723"/>
    </source>
</evidence>
<sequence length="109" mass="12121">YHANCHCGQLTYTVYIQSLTAHKVNSCNCSICTRNGYLCVYPERQDIIFHTGYDRLSMYSFGTMKLTHIFCPTCGSSVGADLNGKVPLGGIDQLAINASIVILWEQFMS</sequence>
<reference evidence="6" key="2">
    <citation type="submission" date="2015-01" db="EMBL/GenBank/DDBJ databases">
        <title>Evolutionary Origins and Diversification of the Mycorrhizal Mutualists.</title>
        <authorList>
            <consortium name="DOE Joint Genome Institute"/>
            <consortium name="Mycorrhizal Genomics Consortium"/>
            <person name="Kohler A."/>
            <person name="Kuo A."/>
            <person name="Nagy L.G."/>
            <person name="Floudas D."/>
            <person name="Copeland A."/>
            <person name="Barry K.W."/>
            <person name="Cichocki N."/>
            <person name="Veneault-Fourrey C."/>
            <person name="LaButti K."/>
            <person name="Lindquist E.A."/>
            <person name="Lipzen A."/>
            <person name="Lundell T."/>
            <person name="Morin E."/>
            <person name="Murat C."/>
            <person name="Riley R."/>
            <person name="Ohm R."/>
            <person name="Sun H."/>
            <person name="Tunlid A."/>
            <person name="Henrissat B."/>
            <person name="Grigoriev I.V."/>
            <person name="Hibbett D.S."/>
            <person name="Martin F."/>
        </authorList>
    </citation>
    <scope>NUCLEOTIDE SEQUENCE [LARGE SCALE GENOMIC DNA]</scope>
    <source>
        <strain evidence="6">F 1598</strain>
    </source>
</reference>
<dbReference type="InterPro" id="IPR052355">
    <property type="entry name" value="CENP-V-like"/>
</dbReference>
<protein>
    <recommendedName>
        <fullName evidence="4">CENP-V/GFA domain-containing protein</fullName>
    </recommendedName>
</protein>
<comment type="similarity">
    <text evidence="1">Belongs to the Gfa family.</text>
</comment>
<dbReference type="PANTHER" id="PTHR28620:SF1">
    <property type="entry name" value="CENP-V_GFA DOMAIN-CONTAINING PROTEIN"/>
    <property type="match status" value="1"/>
</dbReference>
<reference evidence="5 6" key="1">
    <citation type="submission" date="2014-04" db="EMBL/GenBank/DDBJ databases">
        <authorList>
            <consortium name="DOE Joint Genome Institute"/>
            <person name="Kuo A."/>
            <person name="Tarkka M."/>
            <person name="Buscot F."/>
            <person name="Kohler A."/>
            <person name="Nagy L.G."/>
            <person name="Floudas D."/>
            <person name="Copeland A."/>
            <person name="Barry K.W."/>
            <person name="Cichocki N."/>
            <person name="Veneault-Fourrey C."/>
            <person name="LaButti K."/>
            <person name="Lindquist E.A."/>
            <person name="Lipzen A."/>
            <person name="Lundell T."/>
            <person name="Morin E."/>
            <person name="Murat C."/>
            <person name="Sun H."/>
            <person name="Tunlid A."/>
            <person name="Henrissat B."/>
            <person name="Grigoriev I.V."/>
            <person name="Hibbett D.S."/>
            <person name="Martin F."/>
            <person name="Nordberg H.P."/>
            <person name="Cantor M.N."/>
            <person name="Hua S.X."/>
        </authorList>
    </citation>
    <scope>NUCLEOTIDE SEQUENCE [LARGE SCALE GENOMIC DNA]</scope>
    <source>
        <strain evidence="5 6">F 1598</strain>
    </source>
</reference>
<dbReference type="GO" id="GO:0046872">
    <property type="term" value="F:metal ion binding"/>
    <property type="evidence" value="ECO:0007669"/>
    <property type="project" value="UniProtKB-KW"/>
</dbReference>
<dbReference type="Pfam" id="PF04828">
    <property type="entry name" value="GFA"/>
    <property type="match status" value="1"/>
</dbReference>
<evidence type="ECO:0000313" key="6">
    <source>
        <dbReference type="Proteomes" id="UP000054166"/>
    </source>
</evidence>
<proteinExistence type="inferred from homology"/>
<gene>
    <name evidence="5" type="ORF">PILCRDRAFT_72329</name>
</gene>